<protein>
    <submittedName>
        <fullName evidence="2">Uncharacterized protein</fullName>
    </submittedName>
</protein>
<name>A0A0C3E6B8_9AGAM</name>
<dbReference type="AlphaFoldDB" id="A0A0C3E6B8"/>
<reference evidence="3" key="2">
    <citation type="submission" date="2015-01" db="EMBL/GenBank/DDBJ databases">
        <title>Evolutionary Origins and Diversification of the Mycorrhizal Mutualists.</title>
        <authorList>
            <consortium name="DOE Joint Genome Institute"/>
            <consortium name="Mycorrhizal Genomics Consortium"/>
            <person name="Kohler A."/>
            <person name="Kuo A."/>
            <person name="Nagy L.G."/>
            <person name="Floudas D."/>
            <person name="Copeland A."/>
            <person name="Barry K.W."/>
            <person name="Cichocki N."/>
            <person name="Veneault-Fourrey C."/>
            <person name="LaButti K."/>
            <person name="Lindquist E.A."/>
            <person name="Lipzen A."/>
            <person name="Lundell T."/>
            <person name="Morin E."/>
            <person name="Murat C."/>
            <person name="Riley R."/>
            <person name="Ohm R."/>
            <person name="Sun H."/>
            <person name="Tunlid A."/>
            <person name="Henrissat B."/>
            <person name="Grigoriev I.V."/>
            <person name="Hibbett D.S."/>
            <person name="Martin F."/>
        </authorList>
    </citation>
    <scope>NUCLEOTIDE SEQUENCE [LARGE SCALE GENOMIC DNA]</scope>
    <source>
        <strain evidence="3">Foug A</strain>
    </source>
</reference>
<evidence type="ECO:0000256" key="1">
    <source>
        <dbReference type="SAM" id="MobiDB-lite"/>
    </source>
</evidence>
<organism evidence="2 3">
    <name type="scientific">Scleroderma citrinum Foug A</name>
    <dbReference type="NCBI Taxonomy" id="1036808"/>
    <lineage>
        <taxon>Eukaryota</taxon>
        <taxon>Fungi</taxon>
        <taxon>Dikarya</taxon>
        <taxon>Basidiomycota</taxon>
        <taxon>Agaricomycotina</taxon>
        <taxon>Agaricomycetes</taxon>
        <taxon>Agaricomycetidae</taxon>
        <taxon>Boletales</taxon>
        <taxon>Sclerodermatineae</taxon>
        <taxon>Sclerodermataceae</taxon>
        <taxon>Scleroderma</taxon>
    </lineage>
</organism>
<proteinExistence type="predicted"/>
<dbReference type="EMBL" id="KN822031">
    <property type="protein sequence ID" value="KIM63994.1"/>
    <property type="molecule type" value="Genomic_DNA"/>
</dbReference>
<dbReference type="HOGENOM" id="CLU_2347943_0_0_1"/>
<evidence type="ECO:0000313" key="3">
    <source>
        <dbReference type="Proteomes" id="UP000053989"/>
    </source>
</evidence>
<feature type="region of interest" description="Disordered" evidence="1">
    <location>
        <begin position="1"/>
        <end position="20"/>
    </location>
</feature>
<dbReference type="Proteomes" id="UP000053989">
    <property type="component" value="Unassembled WGS sequence"/>
</dbReference>
<feature type="compositionally biased region" description="Polar residues" evidence="1">
    <location>
        <begin position="1"/>
        <end position="12"/>
    </location>
</feature>
<evidence type="ECO:0000313" key="2">
    <source>
        <dbReference type="EMBL" id="KIM63994.1"/>
    </source>
</evidence>
<gene>
    <name evidence="2" type="ORF">SCLCIDRAFT_678631</name>
</gene>
<sequence length="97" mass="10565">MIPPQTACSSSGEQKHGPQRQLELTVGSHPGLTTYRLQSPHPLSVHTIMSQSSLIEVNSHRVGREDGSRNSYLCNTLFSSSSHVHSTVIMLAVSIQI</sequence>
<keyword evidence="3" id="KW-1185">Reference proteome</keyword>
<dbReference type="InParanoid" id="A0A0C3E6B8"/>
<accession>A0A0C3E6B8</accession>
<reference evidence="2 3" key="1">
    <citation type="submission" date="2014-04" db="EMBL/GenBank/DDBJ databases">
        <authorList>
            <consortium name="DOE Joint Genome Institute"/>
            <person name="Kuo A."/>
            <person name="Kohler A."/>
            <person name="Nagy L.G."/>
            <person name="Floudas D."/>
            <person name="Copeland A."/>
            <person name="Barry K.W."/>
            <person name="Cichocki N."/>
            <person name="Veneault-Fourrey C."/>
            <person name="LaButti K."/>
            <person name="Lindquist E.A."/>
            <person name="Lipzen A."/>
            <person name="Lundell T."/>
            <person name="Morin E."/>
            <person name="Murat C."/>
            <person name="Sun H."/>
            <person name="Tunlid A."/>
            <person name="Henrissat B."/>
            <person name="Grigoriev I.V."/>
            <person name="Hibbett D.S."/>
            <person name="Martin F."/>
            <person name="Nordberg H.P."/>
            <person name="Cantor M.N."/>
            <person name="Hua S.X."/>
        </authorList>
    </citation>
    <scope>NUCLEOTIDE SEQUENCE [LARGE SCALE GENOMIC DNA]</scope>
    <source>
        <strain evidence="2 3">Foug A</strain>
    </source>
</reference>